<dbReference type="GO" id="GO:0006900">
    <property type="term" value="P:vesicle budding from membrane"/>
    <property type="evidence" value="ECO:0007669"/>
    <property type="project" value="TreeGrafter"/>
</dbReference>
<dbReference type="GO" id="GO:0072583">
    <property type="term" value="P:clathrin-dependent endocytosis"/>
    <property type="evidence" value="ECO:0007669"/>
    <property type="project" value="InterPro"/>
</dbReference>
<dbReference type="Gene3D" id="1.20.58.150">
    <property type="entry name" value="ANTH domain"/>
    <property type="match status" value="1"/>
</dbReference>
<dbReference type="InterPro" id="IPR045192">
    <property type="entry name" value="AP180-like"/>
</dbReference>
<dbReference type="SUPFAM" id="SSF89009">
    <property type="entry name" value="GAT-like domain"/>
    <property type="match status" value="1"/>
</dbReference>
<evidence type="ECO:0000256" key="5">
    <source>
        <dbReference type="SAM" id="MobiDB-lite"/>
    </source>
</evidence>
<dbReference type="OrthoDB" id="44015at2759"/>
<feature type="compositionally biased region" description="Polar residues" evidence="5">
    <location>
        <begin position="327"/>
        <end position="341"/>
    </location>
</feature>
<dbReference type="GO" id="GO:0005545">
    <property type="term" value="F:1-phosphatidylinositol binding"/>
    <property type="evidence" value="ECO:0007669"/>
    <property type="project" value="InterPro"/>
</dbReference>
<dbReference type="RefSeq" id="XP_030544359.1">
    <property type="nucleotide sequence ID" value="XM_030688499.1"/>
</dbReference>
<keyword evidence="7" id="KW-1185">Reference proteome</keyword>
<dbReference type="GO" id="GO:0030136">
    <property type="term" value="C:clathrin-coated vesicle"/>
    <property type="evidence" value="ECO:0007669"/>
    <property type="project" value="UniProtKB-SubCell"/>
</dbReference>
<evidence type="ECO:0000256" key="2">
    <source>
        <dbReference type="ARBA" id="ARBA00004555"/>
    </source>
</evidence>
<dbReference type="InterPro" id="IPR013809">
    <property type="entry name" value="ENTH"/>
</dbReference>
<dbReference type="GO" id="GO:0005546">
    <property type="term" value="F:phosphatidylinositol-4,5-bisphosphate binding"/>
    <property type="evidence" value="ECO:0007669"/>
    <property type="project" value="TreeGrafter"/>
</dbReference>
<evidence type="ECO:0000313" key="8">
    <source>
        <dbReference type="RefSeq" id="XP_030544359.1"/>
    </source>
</evidence>
<dbReference type="GO" id="GO:0032050">
    <property type="term" value="F:clathrin heavy chain binding"/>
    <property type="evidence" value="ECO:0007669"/>
    <property type="project" value="TreeGrafter"/>
</dbReference>
<evidence type="ECO:0000259" key="6">
    <source>
        <dbReference type="SMART" id="SM00273"/>
    </source>
</evidence>
<comment type="subcellular location">
    <subcellularLocation>
        <location evidence="1">Cytoplasmic vesicle</location>
        <location evidence="1">Clathrin-coated vesicle</location>
    </subcellularLocation>
    <subcellularLocation>
        <location evidence="2">Golgi apparatus</location>
    </subcellularLocation>
</comment>
<dbReference type="Gene3D" id="1.25.40.90">
    <property type="match status" value="1"/>
</dbReference>
<dbReference type="FunFam" id="1.20.58.150:FF:000005">
    <property type="entry name" value="putative clathrin assembly protein At2g25430"/>
    <property type="match status" value="1"/>
</dbReference>
<name>A0A8B8QB40_9MYRT</name>
<sequence length="409" mass="46022">MSSKLKKAIGAVKDQTCKSLAKVSNTNATTLEIAVLKATLHDEVLMEELYMDEILQLVASNKVYAATCSPSASARPGTGSWRSSLMLVLWIFQDGDPYFPREVLHTMKHGGKILNLSSFREHSNLSPWDHTTYIWIFALYVDERLDCFLMGKLQRRVANRRRENEQLVNRRATEPIIRSMKPGMLLDRISHWQRLLERAIATRPTGLAEGNNLVQISLHAIVRESFDLYRDVSDGLALLLDSFFQLQYQTCVNAFQTSIKASKQFEELSSYCSLCKTLGVRRKTSEYPSMQKMSGKLIETLREFLKDQDSFLASGRMSSPHMPLLTTLGSGQGSSATSEQFGSYECSETSEHMEGSSEKSSEFSSQCMSLEDVMSMTDSGTSPSVTFAQEIQIEQFEKQPDQEDSVNAM</sequence>
<evidence type="ECO:0000256" key="3">
    <source>
        <dbReference type="ARBA" id="ARBA00023034"/>
    </source>
</evidence>
<dbReference type="GO" id="GO:0005794">
    <property type="term" value="C:Golgi apparatus"/>
    <property type="evidence" value="ECO:0007669"/>
    <property type="project" value="UniProtKB-SubCell"/>
</dbReference>
<keyword evidence="4" id="KW-0968">Cytoplasmic vesicle</keyword>
<evidence type="ECO:0000256" key="1">
    <source>
        <dbReference type="ARBA" id="ARBA00004132"/>
    </source>
</evidence>
<dbReference type="Proteomes" id="UP000827889">
    <property type="component" value="Chromosome 7"/>
</dbReference>
<proteinExistence type="predicted"/>
<dbReference type="GeneID" id="115750881"/>
<evidence type="ECO:0000256" key="4">
    <source>
        <dbReference type="ARBA" id="ARBA00023329"/>
    </source>
</evidence>
<protein>
    <submittedName>
        <fullName evidence="8">Clathrin coat assembly protein AP180-like</fullName>
    </submittedName>
</protein>
<dbReference type="KEGG" id="rarg:115750881"/>
<dbReference type="AlphaFoldDB" id="A0A8B8QB40"/>
<dbReference type="GO" id="GO:0048268">
    <property type="term" value="P:clathrin coat assembly"/>
    <property type="evidence" value="ECO:0007669"/>
    <property type="project" value="InterPro"/>
</dbReference>
<dbReference type="SUPFAM" id="SSF48464">
    <property type="entry name" value="ENTH/VHS domain"/>
    <property type="match status" value="1"/>
</dbReference>
<dbReference type="InterPro" id="IPR011417">
    <property type="entry name" value="ANTH_dom"/>
</dbReference>
<reference evidence="8" key="1">
    <citation type="submission" date="2025-08" db="UniProtKB">
        <authorList>
            <consortium name="RefSeq"/>
        </authorList>
    </citation>
    <scope>IDENTIFICATION</scope>
    <source>
        <tissue evidence="8">Leaf</tissue>
    </source>
</reference>
<dbReference type="Pfam" id="PF07651">
    <property type="entry name" value="ANTH"/>
    <property type="match status" value="1"/>
</dbReference>
<dbReference type="GO" id="GO:0000149">
    <property type="term" value="F:SNARE binding"/>
    <property type="evidence" value="ECO:0007669"/>
    <property type="project" value="TreeGrafter"/>
</dbReference>
<keyword evidence="3" id="KW-0333">Golgi apparatus</keyword>
<dbReference type="InterPro" id="IPR008942">
    <property type="entry name" value="ENTH_VHS"/>
</dbReference>
<organism evidence="7 8">
    <name type="scientific">Rhodamnia argentea</name>
    <dbReference type="NCBI Taxonomy" id="178133"/>
    <lineage>
        <taxon>Eukaryota</taxon>
        <taxon>Viridiplantae</taxon>
        <taxon>Streptophyta</taxon>
        <taxon>Embryophyta</taxon>
        <taxon>Tracheophyta</taxon>
        <taxon>Spermatophyta</taxon>
        <taxon>Magnoliopsida</taxon>
        <taxon>eudicotyledons</taxon>
        <taxon>Gunneridae</taxon>
        <taxon>Pentapetalae</taxon>
        <taxon>rosids</taxon>
        <taxon>malvids</taxon>
        <taxon>Myrtales</taxon>
        <taxon>Myrtaceae</taxon>
        <taxon>Myrtoideae</taxon>
        <taxon>Myrteae</taxon>
        <taxon>Australasian group</taxon>
        <taxon>Rhodamnia</taxon>
    </lineage>
</organism>
<feature type="domain" description="ENTH" evidence="6">
    <location>
        <begin position="29"/>
        <end position="155"/>
    </location>
</feature>
<accession>A0A8B8QB40</accession>
<feature type="compositionally biased region" description="Basic and acidic residues" evidence="5">
    <location>
        <begin position="349"/>
        <end position="361"/>
    </location>
</feature>
<gene>
    <name evidence="8" type="primary">LOC115750881</name>
</gene>
<dbReference type="SMART" id="SM00273">
    <property type="entry name" value="ENTH"/>
    <property type="match status" value="1"/>
</dbReference>
<dbReference type="InterPro" id="IPR014712">
    <property type="entry name" value="ANTH_dom_sf"/>
</dbReference>
<evidence type="ECO:0000313" key="7">
    <source>
        <dbReference type="Proteomes" id="UP000827889"/>
    </source>
</evidence>
<feature type="region of interest" description="Disordered" evidence="5">
    <location>
        <begin position="327"/>
        <end position="367"/>
    </location>
</feature>
<dbReference type="PANTHER" id="PTHR22951">
    <property type="entry name" value="CLATHRIN ASSEMBLY PROTEIN"/>
    <property type="match status" value="1"/>
</dbReference>
<dbReference type="PANTHER" id="PTHR22951:SF75">
    <property type="entry name" value="CLATHRIN COAT ASSEMBLY PROTEIN AP180"/>
    <property type="match status" value="1"/>
</dbReference>
<dbReference type="GO" id="GO:0005905">
    <property type="term" value="C:clathrin-coated pit"/>
    <property type="evidence" value="ECO:0007669"/>
    <property type="project" value="TreeGrafter"/>
</dbReference>